<comment type="caution">
    <text evidence="1">The sequence shown here is derived from an EMBL/GenBank/DDBJ whole genome shotgun (WGS) entry which is preliminary data.</text>
</comment>
<dbReference type="PATRIC" id="fig|1346330.5.peg.1115"/>
<dbReference type="Proteomes" id="UP000016584">
    <property type="component" value="Unassembled WGS sequence"/>
</dbReference>
<accession>U2HF64</accession>
<dbReference type="eggNOG" id="ENOG502Z8N3">
    <property type="taxonomic scope" value="Bacteria"/>
</dbReference>
<name>U2HF64_9SPHI</name>
<dbReference type="STRING" id="1346330.M472_16815"/>
<gene>
    <name evidence="1" type="ORF">M472_16815</name>
</gene>
<reference evidence="1 2" key="1">
    <citation type="journal article" date="2013" name="Genome Announc.">
        <title>The Draft Genome Sequence of Sphingomonas paucimobilis Strain HER1398 (Proteobacteria), Host to the Giant PAU Phage, Indicates That It Is a Member of the Genus Sphingobacterium (Bacteroidetes).</title>
        <authorList>
            <person name="White R.A.III."/>
            <person name="Suttle C.A."/>
        </authorList>
    </citation>
    <scope>NUCLEOTIDE SEQUENCE [LARGE SCALE GENOMIC DNA]</scope>
    <source>
        <strain evidence="1 2">HER1398</strain>
    </source>
</reference>
<organism evidence="1 2">
    <name type="scientific">Sphingobacterium paucimobilis HER1398</name>
    <dbReference type="NCBI Taxonomy" id="1346330"/>
    <lineage>
        <taxon>Bacteria</taxon>
        <taxon>Pseudomonadati</taxon>
        <taxon>Bacteroidota</taxon>
        <taxon>Sphingobacteriia</taxon>
        <taxon>Sphingobacteriales</taxon>
        <taxon>Sphingobacteriaceae</taxon>
        <taxon>Sphingobacterium</taxon>
    </lineage>
</organism>
<protein>
    <submittedName>
        <fullName evidence="1">Uncharacterized protein</fullName>
    </submittedName>
</protein>
<dbReference type="EMBL" id="ATDL01000006">
    <property type="protein sequence ID" value="ERJ60416.1"/>
    <property type="molecule type" value="Genomic_DNA"/>
</dbReference>
<proteinExistence type="predicted"/>
<keyword evidence="2" id="KW-1185">Reference proteome</keyword>
<dbReference type="AlphaFoldDB" id="U2HF64"/>
<sequence length="341" mass="39396">MLISGASLAQKVDLDKHRMELQVTQYPEVKLSDKYQNFGATVSLQGATGNYLDKGNLENQIRLSGFQRKSDSPDIHISYTVQSMEIVESNVTESKEERKDKAGNITILYSYSGRVTARFKAFTVIKDNLADTIILKETPREMTESPYLSKVFATRSEAEGHLRNNMDNIKTELLKRLVDRKISSINSYLDQKYGYPLVSKAVYIQHLDSKKHPEYEKALENFKIIKENLSMIKGNEPIPDQVKNNLLSTLDYYSQLTSKYNPTEKHEGRLVFMGYYNTASIYFILEDFDNMNKAIVEIAKDPKLKKEVKYFEEESQKILKVFEREHTNSLHYINPREVKGQ</sequence>
<evidence type="ECO:0000313" key="1">
    <source>
        <dbReference type="EMBL" id="ERJ60416.1"/>
    </source>
</evidence>
<evidence type="ECO:0000313" key="2">
    <source>
        <dbReference type="Proteomes" id="UP000016584"/>
    </source>
</evidence>